<keyword evidence="2" id="KW-1185">Reference proteome</keyword>
<organism evidence="1 2">
    <name type="scientific">Vreelandella titanicae</name>
    <dbReference type="NCBI Taxonomy" id="664683"/>
    <lineage>
        <taxon>Bacteria</taxon>
        <taxon>Pseudomonadati</taxon>
        <taxon>Pseudomonadota</taxon>
        <taxon>Gammaproteobacteria</taxon>
        <taxon>Oceanospirillales</taxon>
        <taxon>Halomonadaceae</taxon>
        <taxon>Vreelandella</taxon>
    </lineage>
</organism>
<evidence type="ECO:0000313" key="2">
    <source>
        <dbReference type="Proteomes" id="UP000509761"/>
    </source>
</evidence>
<proteinExistence type="predicted"/>
<evidence type="ECO:0000313" key="1">
    <source>
        <dbReference type="EMBL" id="QKS24591.1"/>
    </source>
</evidence>
<protein>
    <recommendedName>
        <fullName evidence="3">Phage tail protein</fullName>
    </recommendedName>
</protein>
<dbReference type="Proteomes" id="UP000509761">
    <property type="component" value="Chromosome"/>
</dbReference>
<dbReference type="EMBL" id="CP054580">
    <property type="protein sequence ID" value="QKS24591.1"/>
    <property type="molecule type" value="Genomic_DNA"/>
</dbReference>
<gene>
    <name evidence="1" type="ORF">FX987_02373</name>
</gene>
<evidence type="ECO:0008006" key="3">
    <source>
        <dbReference type="Google" id="ProtNLM"/>
    </source>
</evidence>
<dbReference type="Pfam" id="PF05939">
    <property type="entry name" value="Phage_min_tail"/>
    <property type="match status" value="1"/>
</dbReference>
<sequence length="115" mass="13207">MYESFPDLDRNNADIGAQLQFNFNTITANFGDGYEQRSANGINSVRETVDVTYSLLSDSDMSIVLNFIKSVGSSKPFYFTFYNNDPKLYTCESFSQTVVEKNRNTIAMQFREWFA</sequence>
<dbReference type="AlphaFoldDB" id="A0AAP9T1K9"/>
<name>A0AAP9T1K9_9GAMM</name>
<accession>A0AAP9T1K9</accession>
<dbReference type="InterPro" id="IPR010265">
    <property type="entry name" value="Phage_lambda_TipM"/>
</dbReference>
<reference evidence="1 2" key="1">
    <citation type="submission" date="2019-12" db="EMBL/GenBank/DDBJ databases">
        <title>Genome sequencing and assembly of endphytes of Porphyra tenera.</title>
        <authorList>
            <person name="Park J.M."/>
            <person name="Shin R."/>
            <person name="Jo S.H."/>
        </authorList>
    </citation>
    <scope>NUCLEOTIDE SEQUENCE [LARGE SCALE GENOMIC DNA]</scope>
    <source>
        <strain evidence="1 2">GPM3</strain>
    </source>
</reference>
<dbReference type="RefSeq" id="WP_174788203.1">
    <property type="nucleotide sequence ID" value="NZ_CP054580.1"/>
</dbReference>